<dbReference type="CDD" id="cd03362">
    <property type="entry name" value="TOPRIM_TopoIA_TopoIII"/>
    <property type="match status" value="1"/>
</dbReference>
<dbReference type="GO" id="GO:0005634">
    <property type="term" value="C:nucleus"/>
    <property type="evidence" value="ECO:0007669"/>
    <property type="project" value="TreeGrafter"/>
</dbReference>
<dbReference type="SMART" id="SM00436">
    <property type="entry name" value="TOP1Bc"/>
    <property type="match status" value="1"/>
</dbReference>
<evidence type="ECO:0000256" key="7">
    <source>
        <dbReference type="ARBA" id="ARBA00022833"/>
    </source>
</evidence>
<dbReference type="AlphaFoldDB" id="A0A6H5GCS5"/>
<dbReference type="Proteomes" id="UP000479000">
    <property type="component" value="Unassembled WGS sequence"/>
</dbReference>
<evidence type="ECO:0000256" key="13">
    <source>
        <dbReference type="RuleBase" id="RU362092"/>
    </source>
</evidence>
<dbReference type="InterPro" id="IPR003601">
    <property type="entry name" value="Topo_IA_2"/>
</dbReference>
<feature type="domain" description="Topo IA-type catalytic" evidence="18">
    <location>
        <begin position="191"/>
        <end position="609"/>
    </location>
</feature>
<evidence type="ECO:0000256" key="9">
    <source>
        <dbReference type="ARBA" id="ARBA00023125"/>
    </source>
</evidence>
<dbReference type="OrthoDB" id="430051at2759"/>
<feature type="region of interest" description="Disordered" evidence="14">
    <location>
        <begin position="390"/>
        <end position="410"/>
    </location>
</feature>
<dbReference type="SMART" id="SM00493">
    <property type="entry name" value="TOPRIM"/>
    <property type="match status" value="1"/>
</dbReference>
<dbReference type="Gene3D" id="2.70.20.10">
    <property type="entry name" value="Topoisomerase I, domain 3"/>
    <property type="match status" value="1"/>
</dbReference>
<feature type="compositionally biased region" description="Basic and acidic residues" evidence="14">
    <location>
        <begin position="903"/>
        <end position="917"/>
    </location>
</feature>
<dbReference type="InterPro" id="IPR013826">
    <property type="entry name" value="Topo_IA_cen_sub3"/>
</dbReference>
<keyword evidence="6 12" id="KW-0863">Zinc-finger</keyword>
<dbReference type="GO" id="GO:0031422">
    <property type="term" value="C:RecQ family helicase-topoisomerase III complex"/>
    <property type="evidence" value="ECO:0007669"/>
    <property type="project" value="TreeGrafter"/>
</dbReference>
<dbReference type="PROSITE" id="PS51999">
    <property type="entry name" value="ZF_GRF"/>
    <property type="match status" value="1"/>
</dbReference>
<dbReference type="InterPro" id="IPR023406">
    <property type="entry name" value="Topo_IA_AS"/>
</dbReference>
<dbReference type="PANTHER" id="PTHR11390">
    <property type="entry name" value="PROKARYOTIC DNA TOPOISOMERASE"/>
    <property type="match status" value="1"/>
</dbReference>
<dbReference type="GO" id="GO:0006281">
    <property type="term" value="P:DNA repair"/>
    <property type="evidence" value="ECO:0007669"/>
    <property type="project" value="TreeGrafter"/>
</dbReference>
<dbReference type="EC" id="5.6.2.1" evidence="3 13"/>
<gene>
    <name evidence="19" type="ORF">NTEN_LOCUS6447</name>
</gene>
<dbReference type="InterPro" id="IPR013825">
    <property type="entry name" value="Topo_IA_cen_sub2"/>
</dbReference>
<dbReference type="SMART" id="SM00437">
    <property type="entry name" value="TOP1Ac"/>
    <property type="match status" value="1"/>
</dbReference>
<comment type="function">
    <text evidence="11">Releases the supercoiling and torsional tension of DNA introduced during the DNA replication and transcription by transiently cleaving and rejoining one strand of the DNA duplex. Introduces a single-strand break via transesterification at a target site in duplex DNA. The scissile phosphodiester is attacked by the catalytic tyrosine of the enzyme, resulting in the formation of a DNA-(5'-phosphotyrosyl)-enzyme intermediate and the expulsion of a 3'-OH DNA strand. The free DNA strand than undergoes passage around the unbroken strand thus removing DNA supercoils. Finally, in the religation step, the DNA 3'-OH attacks the covalent intermediate to expel the active-site tyrosine and restore the DNA phosphodiester backbone. Weakly relaxes negative supercoils and displays a distinct preference for binding single-stranded DNA.</text>
</comment>
<feature type="compositionally biased region" description="Low complexity" evidence="14">
    <location>
        <begin position="775"/>
        <end position="793"/>
    </location>
</feature>
<evidence type="ECO:0000313" key="19">
    <source>
        <dbReference type="EMBL" id="CAB0000660.1"/>
    </source>
</evidence>
<dbReference type="CDD" id="cd00186">
    <property type="entry name" value="TOP1Ac"/>
    <property type="match status" value="1"/>
</dbReference>
<dbReference type="Pfam" id="PF01131">
    <property type="entry name" value="Topoisom_bac"/>
    <property type="match status" value="1"/>
</dbReference>
<dbReference type="InterPro" id="IPR003602">
    <property type="entry name" value="Topo_IA_DNA-bd_dom"/>
</dbReference>
<evidence type="ECO:0000259" key="16">
    <source>
        <dbReference type="PROSITE" id="PS50880"/>
    </source>
</evidence>
<dbReference type="PROSITE" id="PS00396">
    <property type="entry name" value="TOPO_IA_1"/>
    <property type="match status" value="1"/>
</dbReference>
<dbReference type="InterPro" id="IPR013824">
    <property type="entry name" value="Topo_IA_cen_sub1"/>
</dbReference>
<organism evidence="19 20">
    <name type="scientific">Nesidiocoris tenuis</name>
    <dbReference type="NCBI Taxonomy" id="355587"/>
    <lineage>
        <taxon>Eukaryota</taxon>
        <taxon>Metazoa</taxon>
        <taxon>Ecdysozoa</taxon>
        <taxon>Arthropoda</taxon>
        <taxon>Hexapoda</taxon>
        <taxon>Insecta</taxon>
        <taxon>Pterygota</taxon>
        <taxon>Neoptera</taxon>
        <taxon>Paraneoptera</taxon>
        <taxon>Hemiptera</taxon>
        <taxon>Heteroptera</taxon>
        <taxon>Panheteroptera</taxon>
        <taxon>Cimicomorpha</taxon>
        <taxon>Miridae</taxon>
        <taxon>Dicyphina</taxon>
        <taxon>Nesidiocoris</taxon>
    </lineage>
</organism>
<evidence type="ECO:0000259" key="17">
    <source>
        <dbReference type="PROSITE" id="PS51999"/>
    </source>
</evidence>
<sequence>MLMISPAFYCRSIYKSFSRFCSSVQQKMKVLNVAEKNDAAKNIAFFLSQGNSTRREGFSVYNKIYEFNCYALGQNCTMSMTSVSGHLMNYEFTGAHRSWQSCNPEELFDAPVVKNVTEDFLNIKKTLEREARQCQALIIWTDCDREGENIGYEVINTCVAVNPRLDVYRAKFSEITSQSIRRAIANLERPNKNISDAVDVRQQLDLRIGAAFTRFQTLRLQRVFPILADHLLSYGSCQFPTLGFVVERYLARENFVGEEFWRLKVTHTVDDLTTEFRWNRDRLFDETIVTALLLRCQERPTAMVEKVDGKPKSKWRPTPLDTTEMEKIASRKLKINAKEALKIAEKLYTKGYISYPRTETNIFPDSINLNSLVELQAGDTRWGNFAQGVLQDGANPRQGKKSDQSHPPIHPIKYANDLSGNDAKLYEFIVRHFLACVSKDAKGHETSVTININGELFTCSGLMIIERNYLDVYPYENWNGKNINNYTQGSTFQPSSIEKVTGSTTAPPLLTEADLIALMEKHGIGTDATHAEHIETIKTRSYVGLQDGVHFEPSAVGMGLVEGYDTMGFAMSKPDYRAELEADLKRICNGVRQPDQVLREQVAKYKSLFRIAKEQVNKIDEAMGKYIQQTANTISEAEDPLIPSGPAVQTVYACQWCKLNMVVKRSNESRRFFLACVGFPACRNAIWLSNKIIDLTVSDRTCPTCGQEVKLLDFKFQPGSMAPYYPNSYTGCLHGCDEDFLQMLGARLNPTPSARTNTTPRNQSQNDSGFSGSDNSYNSRRSTSSNSSRNYNTPNFPSNPSAGPGGNRRPSYSNGYDDGINCTCNVPAVKLTVRKEGPNQGRLFYRCGKNRDEQQCNFFVWDMSGGVGTDAAGTHDDGPRWDNNSRFGGSNAQVHGGGRRGRGGGDSRGRGGGEFRARGSRNSSGPRKCGICHQTGHTRRNCPQNEG</sequence>
<dbReference type="PRINTS" id="PR00417">
    <property type="entry name" value="PRTPISMRASEI"/>
</dbReference>
<dbReference type="GO" id="GO:0003917">
    <property type="term" value="F:DNA topoisomerase type I (single strand cut, ATP-independent) activity"/>
    <property type="evidence" value="ECO:0007669"/>
    <property type="project" value="UniProtKB-EC"/>
</dbReference>
<dbReference type="InterPro" id="IPR006171">
    <property type="entry name" value="TOPRIM_dom"/>
</dbReference>
<dbReference type="Gene3D" id="3.40.50.140">
    <property type="match status" value="1"/>
</dbReference>
<evidence type="ECO:0000256" key="3">
    <source>
        <dbReference type="ARBA" id="ARBA00012891"/>
    </source>
</evidence>
<protein>
    <recommendedName>
        <fullName evidence="3 13">DNA topoisomerase</fullName>
        <ecNumber evidence="3 13">5.6.2.1</ecNumber>
    </recommendedName>
</protein>
<dbReference type="GO" id="GO:0006265">
    <property type="term" value="P:DNA topological change"/>
    <property type="evidence" value="ECO:0007669"/>
    <property type="project" value="InterPro"/>
</dbReference>
<keyword evidence="8 13" id="KW-0799">Topoisomerase</keyword>
<keyword evidence="5" id="KW-0677">Repeat</keyword>
<keyword evidence="4" id="KW-0479">Metal-binding</keyword>
<dbReference type="Gene3D" id="1.10.460.10">
    <property type="entry name" value="Topoisomerase I, domain 2"/>
    <property type="match status" value="1"/>
</dbReference>
<dbReference type="FunFam" id="3.40.50.140:FF:000003">
    <property type="entry name" value="DNA topoisomerase"/>
    <property type="match status" value="1"/>
</dbReference>
<dbReference type="GO" id="GO:0008270">
    <property type="term" value="F:zinc ion binding"/>
    <property type="evidence" value="ECO:0007669"/>
    <property type="project" value="UniProtKB-KW"/>
</dbReference>
<dbReference type="Gene3D" id="3.30.65.10">
    <property type="entry name" value="Bacterial Topoisomerase I, domain 1"/>
    <property type="match status" value="1"/>
</dbReference>
<dbReference type="FunFam" id="1.10.460.10:FF:000003">
    <property type="entry name" value="DNA topoisomerase"/>
    <property type="match status" value="1"/>
</dbReference>
<keyword evidence="7" id="KW-0862">Zinc</keyword>
<dbReference type="InterPro" id="IPR023405">
    <property type="entry name" value="Topo_IA_core_domain"/>
</dbReference>
<dbReference type="Pfam" id="PF06839">
    <property type="entry name" value="Zn_ribbon_GRF"/>
    <property type="match status" value="1"/>
</dbReference>
<feature type="region of interest" description="Disordered" evidence="14">
    <location>
        <begin position="885"/>
        <end position="947"/>
    </location>
</feature>
<evidence type="ECO:0000256" key="5">
    <source>
        <dbReference type="ARBA" id="ARBA00022737"/>
    </source>
</evidence>
<feature type="domain" description="Toprim" evidence="16">
    <location>
        <begin position="29"/>
        <end position="173"/>
    </location>
</feature>
<dbReference type="InterPro" id="IPR001878">
    <property type="entry name" value="Znf_CCHC"/>
</dbReference>
<dbReference type="PANTHER" id="PTHR11390:SF21">
    <property type="entry name" value="DNA TOPOISOMERASE 3-ALPHA"/>
    <property type="match status" value="1"/>
</dbReference>
<evidence type="ECO:0000256" key="8">
    <source>
        <dbReference type="ARBA" id="ARBA00023029"/>
    </source>
</evidence>
<keyword evidence="9 13" id="KW-0238">DNA-binding</keyword>
<comment type="similarity">
    <text evidence="2 13">Belongs to the type IA topoisomerase family.</text>
</comment>
<feature type="region of interest" description="Disordered" evidence="14">
    <location>
        <begin position="748"/>
        <end position="814"/>
    </location>
</feature>
<dbReference type="InterPro" id="IPR034144">
    <property type="entry name" value="TOPRIM_TopoIII"/>
</dbReference>
<keyword evidence="20" id="KW-1185">Reference proteome</keyword>
<dbReference type="EMBL" id="CADCXU010009754">
    <property type="protein sequence ID" value="CAB0000660.1"/>
    <property type="molecule type" value="Genomic_DNA"/>
</dbReference>
<evidence type="ECO:0000256" key="1">
    <source>
        <dbReference type="ARBA" id="ARBA00000213"/>
    </source>
</evidence>
<dbReference type="PROSITE" id="PS50158">
    <property type="entry name" value="ZF_CCHC"/>
    <property type="match status" value="1"/>
</dbReference>
<comment type="function">
    <text evidence="13">Introduces a single-strand break via transesterification at a target site in duplex DNA. Releases the supercoiling and torsional tension of DNA introduced during the DNA replication and transcription by transiently cleaving and rejoining one strand of the DNA duplex. The scissile phosphodiester is attacked by the catalytic tyrosine of the enzyme, resulting in the formation of a DNA-(5'-phosphotyrosyl)-enzyme intermediate and the expulsion of a 3'-OH DNA strand.</text>
</comment>
<dbReference type="GO" id="GO:0006310">
    <property type="term" value="P:DNA recombination"/>
    <property type="evidence" value="ECO:0007669"/>
    <property type="project" value="TreeGrafter"/>
</dbReference>
<dbReference type="Gene3D" id="1.10.290.10">
    <property type="entry name" value="Topoisomerase I, domain 4"/>
    <property type="match status" value="1"/>
</dbReference>
<evidence type="ECO:0000256" key="10">
    <source>
        <dbReference type="ARBA" id="ARBA00023235"/>
    </source>
</evidence>
<dbReference type="InterPro" id="IPR000380">
    <property type="entry name" value="Topo_IA"/>
</dbReference>
<dbReference type="InterPro" id="IPR013497">
    <property type="entry name" value="Topo_IA_cen"/>
</dbReference>
<evidence type="ECO:0000256" key="6">
    <source>
        <dbReference type="ARBA" id="ARBA00022771"/>
    </source>
</evidence>
<accession>A0A6H5GCS5</accession>
<dbReference type="SUPFAM" id="SSF56712">
    <property type="entry name" value="Prokaryotic type I DNA topoisomerase"/>
    <property type="match status" value="1"/>
</dbReference>
<evidence type="ECO:0000259" key="18">
    <source>
        <dbReference type="PROSITE" id="PS52039"/>
    </source>
</evidence>
<evidence type="ECO:0000256" key="11">
    <source>
        <dbReference type="ARBA" id="ARBA00056363"/>
    </source>
</evidence>
<evidence type="ECO:0000259" key="15">
    <source>
        <dbReference type="PROSITE" id="PS50158"/>
    </source>
</evidence>
<evidence type="ECO:0000256" key="4">
    <source>
        <dbReference type="ARBA" id="ARBA00022723"/>
    </source>
</evidence>
<evidence type="ECO:0000256" key="14">
    <source>
        <dbReference type="SAM" id="MobiDB-lite"/>
    </source>
</evidence>
<proteinExistence type="inferred from homology"/>
<dbReference type="InterPro" id="IPR013498">
    <property type="entry name" value="Topo_IA_Znf"/>
</dbReference>
<name>A0A6H5GCS5_9HEMI</name>
<dbReference type="Pfam" id="PF01396">
    <property type="entry name" value="Zn_ribbon_Top1"/>
    <property type="match status" value="1"/>
</dbReference>
<dbReference type="GO" id="GO:0003677">
    <property type="term" value="F:DNA binding"/>
    <property type="evidence" value="ECO:0007669"/>
    <property type="project" value="UniProtKB-KW"/>
</dbReference>
<evidence type="ECO:0000256" key="2">
    <source>
        <dbReference type="ARBA" id="ARBA00009446"/>
    </source>
</evidence>
<dbReference type="PROSITE" id="PS50880">
    <property type="entry name" value="TOPRIM"/>
    <property type="match status" value="1"/>
</dbReference>
<keyword evidence="10 13" id="KW-0413">Isomerase</keyword>
<evidence type="ECO:0000256" key="12">
    <source>
        <dbReference type="PROSITE-ProRule" id="PRU00047"/>
    </source>
</evidence>
<evidence type="ECO:0000313" key="20">
    <source>
        <dbReference type="Proteomes" id="UP000479000"/>
    </source>
</evidence>
<dbReference type="InterPro" id="IPR010666">
    <property type="entry name" value="Znf_GRF"/>
</dbReference>
<dbReference type="PROSITE" id="PS52039">
    <property type="entry name" value="TOPO_IA_2"/>
    <property type="match status" value="1"/>
</dbReference>
<reference evidence="19 20" key="1">
    <citation type="submission" date="2020-02" db="EMBL/GenBank/DDBJ databases">
        <authorList>
            <person name="Ferguson B K."/>
        </authorList>
    </citation>
    <scope>NUCLEOTIDE SEQUENCE [LARGE SCALE GENOMIC DNA]</scope>
</reference>
<feature type="compositionally biased region" description="Polar residues" evidence="14">
    <location>
        <begin position="750"/>
        <end position="774"/>
    </location>
</feature>
<feature type="domain" description="CCHC-type" evidence="15">
    <location>
        <begin position="927"/>
        <end position="944"/>
    </location>
</feature>
<comment type="catalytic activity">
    <reaction evidence="1 13">
        <text>ATP-independent breakage of single-stranded DNA, followed by passage and rejoining.</text>
        <dbReference type="EC" id="5.6.2.1"/>
    </reaction>
</comment>
<dbReference type="Pfam" id="PF01751">
    <property type="entry name" value="Toprim"/>
    <property type="match status" value="1"/>
</dbReference>
<feature type="domain" description="GRF-type" evidence="17">
    <location>
        <begin position="822"/>
        <end position="865"/>
    </location>
</feature>
<dbReference type="FunFam" id="1.10.290.10:FF:000001">
    <property type="entry name" value="DNA topoisomerase"/>
    <property type="match status" value="1"/>
</dbReference>